<accession>A0A3B1BEX5</accession>
<name>A0A3B1BEX5_9ZZZZ</name>
<proteinExistence type="predicted"/>
<protein>
    <submittedName>
        <fullName evidence="1">Uncharacterized protein</fullName>
    </submittedName>
</protein>
<evidence type="ECO:0000313" key="1">
    <source>
        <dbReference type="EMBL" id="VAX16806.1"/>
    </source>
</evidence>
<dbReference type="AlphaFoldDB" id="A0A3B1BEX5"/>
<feature type="non-terminal residue" evidence="1">
    <location>
        <position position="126"/>
    </location>
</feature>
<dbReference type="EMBL" id="UOGE01000016">
    <property type="protein sequence ID" value="VAX16806.1"/>
    <property type="molecule type" value="Genomic_DNA"/>
</dbReference>
<sequence length="126" mass="13497">MKSVFRLLVALIVVVSVSACGSSSSDSDSNTSTPANSDPAYYGKWIITHSCTARALFSDAGCGAIQDNGWVYTFSEGQVKYEGVTDNCVAVFNTSAVGDNPWTLTRTVVSQNEFCSWTVGDVKQFT</sequence>
<reference evidence="1" key="1">
    <citation type="submission" date="2018-06" db="EMBL/GenBank/DDBJ databases">
        <authorList>
            <person name="Zhirakovskaya E."/>
        </authorList>
    </citation>
    <scope>NUCLEOTIDE SEQUENCE</scope>
</reference>
<gene>
    <name evidence="1" type="ORF">MNBD_NITROSPINAE02-946</name>
</gene>
<organism evidence="1">
    <name type="scientific">hydrothermal vent metagenome</name>
    <dbReference type="NCBI Taxonomy" id="652676"/>
    <lineage>
        <taxon>unclassified sequences</taxon>
        <taxon>metagenomes</taxon>
        <taxon>ecological metagenomes</taxon>
    </lineage>
</organism>
<dbReference type="PROSITE" id="PS51257">
    <property type="entry name" value="PROKAR_LIPOPROTEIN"/>
    <property type="match status" value="1"/>
</dbReference>